<accession>A0AAV1HL13</accession>
<evidence type="ECO:0000313" key="1">
    <source>
        <dbReference type="EMBL" id="CAJ1086750.1"/>
    </source>
</evidence>
<reference evidence="1" key="1">
    <citation type="submission" date="2023-08" db="EMBL/GenBank/DDBJ databases">
        <authorList>
            <person name="Alioto T."/>
            <person name="Alioto T."/>
            <person name="Gomez Garrido J."/>
        </authorList>
    </citation>
    <scope>NUCLEOTIDE SEQUENCE</scope>
</reference>
<evidence type="ECO:0000313" key="2">
    <source>
        <dbReference type="Proteomes" id="UP001178508"/>
    </source>
</evidence>
<dbReference type="AlphaFoldDB" id="A0AAV1HL13"/>
<keyword evidence="2" id="KW-1185">Reference proteome</keyword>
<proteinExistence type="predicted"/>
<sequence>MAEVVKGKLETNQTLTVRFSEFEASVDGMVAKIKQALNRDEGLILTDSQGNQILDSQGTQGRVSHSALHSVCIVIPLYEMHLLYDTYID</sequence>
<gene>
    <name evidence="1" type="ORF">XNOV1_A036309</name>
</gene>
<dbReference type="Proteomes" id="UP001178508">
    <property type="component" value="Chromosome 23"/>
</dbReference>
<name>A0AAV1HL13_XYRNO</name>
<protein>
    <submittedName>
        <fullName evidence="1">PREDICTED: uncharacterized protein LOC107661756</fullName>
    </submittedName>
</protein>
<dbReference type="EMBL" id="OY660886">
    <property type="protein sequence ID" value="CAJ1086750.1"/>
    <property type="molecule type" value="Genomic_DNA"/>
</dbReference>
<organism evidence="1 2">
    <name type="scientific">Xyrichtys novacula</name>
    <name type="common">Pearly razorfish</name>
    <name type="synonym">Hemipteronotus novacula</name>
    <dbReference type="NCBI Taxonomy" id="13765"/>
    <lineage>
        <taxon>Eukaryota</taxon>
        <taxon>Metazoa</taxon>
        <taxon>Chordata</taxon>
        <taxon>Craniata</taxon>
        <taxon>Vertebrata</taxon>
        <taxon>Euteleostomi</taxon>
        <taxon>Actinopterygii</taxon>
        <taxon>Neopterygii</taxon>
        <taxon>Teleostei</taxon>
        <taxon>Neoteleostei</taxon>
        <taxon>Acanthomorphata</taxon>
        <taxon>Eupercaria</taxon>
        <taxon>Labriformes</taxon>
        <taxon>Labridae</taxon>
        <taxon>Xyrichtys</taxon>
    </lineage>
</organism>